<evidence type="ECO:0000256" key="1">
    <source>
        <dbReference type="ARBA" id="ARBA00004479"/>
    </source>
</evidence>
<dbReference type="Proteomes" id="UP000242877">
    <property type="component" value="Unassembled WGS sequence"/>
</dbReference>
<dbReference type="Gene3D" id="2.60.120.200">
    <property type="match status" value="1"/>
</dbReference>
<comment type="subcellular location">
    <subcellularLocation>
        <location evidence="1">Membrane</location>
        <topology evidence="1">Single-pass type I membrane protein</topology>
    </subcellularLocation>
</comment>
<evidence type="ECO:0000256" key="7">
    <source>
        <dbReference type="SAM" id="MobiDB-lite"/>
    </source>
</evidence>
<feature type="chain" id="PRO_5007895917" evidence="9">
    <location>
        <begin position="22"/>
        <end position="445"/>
    </location>
</feature>
<evidence type="ECO:0000256" key="3">
    <source>
        <dbReference type="ARBA" id="ARBA00022729"/>
    </source>
</evidence>
<keyword evidence="4 8" id="KW-1133">Transmembrane helix</keyword>
<dbReference type="InterPro" id="IPR005052">
    <property type="entry name" value="Lectin_leg"/>
</dbReference>
<protein>
    <submittedName>
        <fullName evidence="11">Lectin family integral membrane protein</fullName>
    </submittedName>
</protein>
<dbReference type="VEuPathDB" id="FungiDB:AAP_01050"/>
<sequence length="445" mass="49364">MPSRVVSVLTWTSILASTAQAYFLGHSFGLGGKYESRESQTNGALSEISPDTSRLPGWTTGGDGFVPNILSDRVVLTPPYPGKKRGAIWTEEAVPTSEWTVDFEFRANGDVERGAGSLQLWYVQDKTQVDSSSIYNVGQWDGFSLVFDVHGGKSGSVRGFLNDGVIPYYTHPSVDSLAFGHCEYPYRNLGRPSQIQIKHSQAGLEVHIDGQWCFASPKIQLPAGYTFGVTAASADVPDSFEVFKFVTSVPDPAQRQEGQQQKQTQQSWRPYENQQRPNNQPRDNAGQQAQQQAPIVVDTSAIDNRVAGLQTTLTQTKDKLSNDIVALRGLIANQKDDLARTLPSASQFATVEQRLQKIERMVEALVRESDKRQQELQPQIERLMHTVKEGHRGVVEGLQHTSNMVLSSAPKLGIFVLMIVIVQLALFGVYTFYKMRRASAPKKYL</sequence>
<keyword evidence="12" id="KW-1185">Reference proteome</keyword>
<evidence type="ECO:0000256" key="5">
    <source>
        <dbReference type="ARBA" id="ARBA00023136"/>
    </source>
</evidence>
<dbReference type="EMBL" id="AZGZ01000003">
    <property type="protein sequence ID" value="KZZ96277.1"/>
    <property type="molecule type" value="Genomic_DNA"/>
</dbReference>
<name>A0A168C8D6_9EURO</name>
<dbReference type="GO" id="GO:0005793">
    <property type="term" value="C:endoplasmic reticulum-Golgi intermediate compartment"/>
    <property type="evidence" value="ECO:0007669"/>
    <property type="project" value="TreeGrafter"/>
</dbReference>
<evidence type="ECO:0000259" key="10">
    <source>
        <dbReference type="PROSITE" id="PS51328"/>
    </source>
</evidence>
<dbReference type="GO" id="GO:0000139">
    <property type="term" value="C:Golgi membrane"/>
    <property type="evidence" value="ECO:0007669"/>
    <property type="project" value="TreeGrafter"/>
</dbReference>
<dbReference type="Pfam" id="PF03388">
    <property type="entry name" value="Lectin_leg-like"/>
    <property type="match status" value="1"/>
</dbReference>
<dbReference type="OrthoDB" id="10265193at2759"/>
<evidence type="ECO:0000256" key="2">
    <source>
        <dbReference type="ARBA" id="ARBA00022692"/>
    </source>
</evidence>
<dbReference type="PROSITE" id="PS51328">
    <property type="entry name" value="L_LECTIN_LIKE"/>
    <property type="match status" value="1"/>
</dbReference>
<comment type="caution">
    <text evidence="11">The sequence shown here is derived from an EMBL/GenBank/DDBJ whole genome shotgun (WGS) entry which is preliminary data.</text>
</comment>
<dbReference type="GO" id="GO:0005537">
    <property type="term" value="F:D-mannose binding"/>
    <property type="evidence" value="ECO:0007669"/>
    <property type="project" value="TreeGrafter"/>
</dbReference>
<gene>
    <name evidence="11" type="ORF">AAP_01050</name>
</gene>
<dbReference type="GO" id="GO:0005789">
    <property type="term" value="C:endoplasmic reticulum membrane"/>
    <property type="evidence" value="ECO:0007669"/>
    <property type="project" value="TreeGrafter"/>
</dbReference>
<evidence type="ECO:0000256" key="4">
    <source>
        <dbReference type="ARBA" id="ARBA00022989"/>
    </source>
</evidence>
<evidence type="ECO:0000256" key="6">
    <source>
        <dbReference type="SAM" id="Coils"/>
    </source>
</evidence>
<evidence type="ECO:0000256" key="8">
    <source>
        <dbReference type="SAM" id="Phobius"/>
    </source>
</evidence>
<keyword evidence="2 8" id="KW-0812">Transmembrane</keyword>
<evidence type="ECO:0000256" key="9">
    <source>
        <dbReference type="SAM" id="SignalP"/>
    </source>
</evidence>
<dbReference type="PANTHER" id="PTHR12223">
    <property type="entry name" value="VESICULAR MANNOSE-BINDING LECTIN"/>
    <property type="match status" value="1"/>
</dbReference>
<proteinExistence type="predicted"/>
<organism evidence="11 12">
    <name type="scientific">Ascosphaera apis ARSEF 7405</name>
    <dbReference type="NCBI Taxonomy" id="392613"/>
    <lineage>
        <taxon>Eukaryota</taxon>
        <taxon>Fungi</taxon>
        <taxon>Dikarya</taxon>
        <taxon>Ascomycota</taxon>
        <taxon>Pezizomycotina</taxon>
        <taxon>Eurotiomycetes</taxon>
        <taxon>Eurotiomycetidae</taxon>
        <taxon>Onygenales</taxon>
        <taxon>Ascosphaeraceae</taxon>
        <taxon>Ascosphaera</taxon>
    </lineage>
</organism>
<feature type="region of interest" description="Disordered" evidence="7">
    <location>
        <begin position="251"/>
        <end position="293"/>
    </location>
</feature>
<feature type="compositionally biased region" description="Low complexity" evidence="7">
    <location>
        <begin position="255"/>
        <end position="282"/>
    </location>
</feature>
<dbReference type="InterPro" id="IPR051136">
    <property type="entry name" value="Intracellular_Lectin-GPT"/>
</dbReference>
<dbReference type="SUPFAM" id="SSF49899">
    <property type="entry name" value="Concanavalin A-like lectins/glucanases"/>
    <property type="match status" value="1"/>
</dbReference>
<feature type="domain" description="L-type lectin-like" evidence="10">
    <location>
        <begin position="39"/>
        <end position="250"/>
    </location>
</feature>
<dbReference type="GO" id="GO:0006888">
    <property type="term" value="P:endoplasmic reticulum to Golgi vesicle-mediated transport"/>
    <property type="evidence" value="ECO:0007669"/>
    <property type="project" value="TreeGrafter"/>
</dbReference>
<dbReference type="InterPro" id="IPR013320">
    <property type="entry name" value="ConA-like_dom_sf"/>
</dbReference>
<keyword evidence="6" id="KW-0175">Coiled coil</keyword>
<feature type="signal peptide" evidence="9">
    <location>
        <begin position="1"/>
        <end position="21"/>
    </location>
</feature>
<keyword evidence="5 8" id="KW-0472">Membrane</keyword>
<dbReference type="PANTHER" id="PTHR12223:SF28">
    <property type="entry name" value="LECTIN, MANNOSE BINDING 1 LIKE"/>
    <property type="match status" value="1"/>
</dbReference>
<keyword evidence="3 9" id="KW-0732">Signal</keyword>
<reference evidence="11 12" key="1">
    <citation type="journal article" date="2016" name="Genome Biol. Evol.">
        <title>Divergent and convergent evolution of fungal pathogenicity.</title>
        <authorList>
            <person name="Shang Y."/>
            <person name="Xiao G."/>
            <person name="Zheng P."/>
            <person name="Cen K."/>
            <person name="Zhan S."/>
            <person name="Wang C."/>
        </authorList>
    </citation>
    <scope>NUCLEOTIDE SEQUENCE [LARGE SCALE GENOMIC DNA]</scope>
    <source>
        <strain evidence="11 12">ARSEF 7405</strain>
    </source>
</reference>
<evidence type="ECO:0000313" key="11">
    <source>
        <dbReference type="EMBL" id="KZZ96277.1"/>
    </source>
</evidence>
<dbReference type="GO" id="GO:0030134">
    <property type="term" value="C:COPII-coated ER to Golgi transport vesicle"/>
    <property type="evidence" value="ECO:0007669"/>
    <property type="project" value="TreeGrafter"/>
</dbReference>
<dbReference type="AlphaFoldDB" id="A0A168C8D6"/>
<feature type="coiled-coil region" evidence="6">
    <location>
        <begin position="348"/>
        <end position="375"/>
    </location>
</feature>
<accession>A0A168C8D6</accession>
<feature type="transmembrane region" description="Helical" evidence="8">
    <location>
        <begin position="412"/>
        <end position="433"/>
    </location>
</feature>
<evidence type="ECO:0000313" key="12">
    <source>
        <dbReference type="Proteomes" id="UP000242877"/>
    </source>
</evidence>